<dbReference type="EMBL" id="QVJI01000008">
    <property type="protein sequence ID" value="RFN63217.1"/>
    <property type="molecule type" value="Genomic_DNA"/>
</dbReference>
<reference evidence="1" key="4">
    <citation type="submission" date="2024-01" db="EMBL/GenBank/DDBJ databases">
        <authorList>
            <person name="Riesbeck K."/>
        </authorList>
    </citation>
    <scope>NUCLEOTIDE SEQUENCE</scope>
    <source>
        <strain evidence="1">KR271</strain>
    </source>
</reference>
<dbReference type="KEGG" id="hix:NTHI723_00205"/>
<dbReference type="EMBL" id="OV040584">
    <property type="protein sequence ID" value="CAH0449458.1"/>
    <property type="molecule type" value="Genomic_DNA"/>
</dbReference>
<dbReference type="REBASE" id="236603">
    <property type="entry name" value="Hin28H1ORF1601P"/>
</dbReference>
<gene>
    <name evidence="2" type="ORF">BV022_01865</name>
    <name evidence="3" type="ORF">CH627_06290</name>
    <name evidence="1" type="ORF">KRLU271_LOCUS1214</name>
</gene>
<protein>
    <submittedName>
        <fullName evidence="3">HaeII family restriction endonuclease</fullName>
    </submittedName>
    <submittedName>
        <fullName evidence="2">HaeII restriction endonuclease</fullName>
    </submittedName>
</protein>
<keyword evidence="3" id="KW-0540">Nuclease</keyword>
<dbReference type="AlphaFoldDB" id="A0A2R3G4L9"/>
<accession>A0A2R3G4L9</accession>
<dbReference type="REBASE" id="236609">
    <property type="entry name" value="Hin54H1ORF1663P"/>
</dbReference>
<name>A0A2R3G4L9_HAEIF</name>
<organism evidence="3">
    <name type="scientific">Haemophilus influenzae</name>
    <dbReference type="NCBI Taxonomy" id="727"/>
    <lineage>
        <taxon>Bacteria</taxon>
        <taxon>Pseudomonadati</taxon>
        <taxon>Pseudomonadota</taxon>
        <taxon>Gammaproteobacteria</taxon>
        <taxon>Pasteurellales</taxon>
        <taxon>Pasteurellaceae</taxon>
        <taxon>Haemophilus</taxon>
    </lineage>
</organism>
<dbReference type="EMBL" id="MZKM01000062">
    <property type="protein sequence ID" value="PRL88232.1"/>
    <property type="molecule type" value="Genomic_DNA"/>
</dbReference>
<evidence type="ECO:0000313" key="2">
    <source>
        <dbReference type="EMBL" id="PRL88232.1"/>
    </source>
</evidence>
<sequence>MNDIQVAKESLDKIIKKARVHLYKPIQIAEILYQDRVNKNINLLDKETYRNISKKWRDVICIRFLGRVSTSSAKYQDDLFNDNAMPPKHLNILGEMNRKTNGGVESYIYKKFFERFNQMSSALEYSYSRTPDNFHLSEFLALFWLEPGLKRSIDKVYEIVVYALFSSLIEALGVKVKIDLDLSNIDLLKEFEDFTRQIISLDSENTSLELNAKINRVGVTNASDRGLDMWANFGMAIQIKHLSLTEELAENIVSSVSSDRIVIVCKESEEKLILSLLNQIGWRSKIQSIITEADLIKWYDKALRGKSAYLVGSKILEHIRNEISLEFPATDIVDFNHFFHECEYNKALDIEK</sequence>
<reference evidence="5" key="3">
    <citation type="submission" date="2021-11" db="EMBL/GenBank/DDBJ databases">
        <authorList>
            <person name="Riesbeck K."/>
        </authorList>
    </citation>
    <scope>NUCLEOTIDE SEQUENCE [LARGE SCALE GENOMIC DNA]</scope>
</reference>
<dbReference type="Proteomes" id="UP000837924">
    <property type="component" value="Chromosome"/>
</dbReference>
<evidence type="ECO:0000313" key="4">
    <source>
        <dbReference type="Proteomes" id="UP000238666"/>
    </source>
</evidence>
<dbReference type="KEGG" id="hih:NF38_06680"/>
<reference evidence="2 4" key="1">
    <citation type="submission" date="2017-02" db="EMBL/GenBank/DDBJ databases">
        <title>Haemophilus influenzae in COPD genome sequencing project.</title>
        <authorList>
            <person name="Murphy T.F."/>
            <person name="Kong Y."/>
            <person name="Nadendla S."/>
            <person name="Tettelin H."/>
            <person name="Pettigrew M."/>
        </authorList>
    </citation>
    <scope>NUCLEOTIDE SEQUENCE [LARGE SCALE GENOMIC DNA]</scope>
    <source>
        <strain evidence="2 4">19P94H1</strain>
    </source>
</reference>
<evidence type="ECO:0000313" key="5">
    <source>
        <dbReference type="Proteomes" id="UP000837924"/>
    </source>
</evidence>
<dbReference type="REBASE" id="570474">
    <property type="entry name" value="HinKR271ORF1213P"/>
</dbReference>
<proteinExistence type="predicted"/>
<dbReference type="Pfam" id="PF09554">
    <property type="entry name" value="RE_HaeII"/>
    <property type="match status" value="1"/>
</dbReference>
<dbReference type="GeneID" id="93220503"/>
<reference evidence="3" key="2">
    <citation type="submission" date="2018-08" db="EMBL/GenBank/DDBJ databases">
        <title>Antagonistic pleiotropy in the bifunctional surface protein FadL/P1 during adaptation of Haemophilus influenzae to chronic lung infection associated with COPD.</title>
        <authorList>
            <person name="Moleres J."/>
            <person name="Ehrlich R."/>
        </authorList>
    </citation>
    <scope>NUCLEOTIDE SEQUENCE [LARGE SCALE GENOMIC DNA]</scope>
    <source>
        <strain evidence="3">P668-6062</strain>
    </source>
</reference>
<evidence type="ECO:0000313" key="1">
    <source>
        <dbReference type="EMBL" id="CAH0449458.1"/>
    </source>
</evidence>
<keyword evidence="3" id="KW-0378">Hydrolase</keyword>
<dbReference type="RefSeq" id="WP_011272631.1">
    <property type="nucleotide sequence ID" value="NZ_AP018764.1"/>
</dbReference>
<dbReference type="InterPro" id="IPR019058">
    <property type="entry name" value="Restrct_endonuc_II_HaeII"/>
</dbReference>
<dbReference type="KEGG" id="hiw:NTHI477_00287"/>
<dbReference type="GO" id="GO:0004519">
    <property type="term" value="F:endonuclease activity"/>
    <property type="evidence" value="ECO:0007669"/>
    <property type="project" value="UniProtKB-KW"/>
</dbReference>
<evidence type="ECO:0000313" key="3">
    <source>
        <dbReference type="EMBL" id="RFN63217.1"/>
    </source>
</evidence>
<keyword evidence="3" id="KW-0255">Endonuclease</keyword>